<feature type="signal peptide" evidence="1">
    <location>
        <begin position="1"/>
        <end position="27"/>
    </location>
</feature>
<proteinExistence type="predicted"/>
<evidence type="ECO:0000313" key="5">
    <source>
        <dbReference type="Proteomes" id="UP000593578"/>
    </source>
</evidence>
<dbReference type="Gramene" id="KJB49486">
    <property type="protein sequence ID" value="KJB49486"/>
    <property type="gene ID" value="B456_008G127800"/>
</dbReference>
<reference evidence="3" key="3">
    <citation type="submission" date="2020-04" db="EMBL/GenBank/DDBJ databases">
        <authorList>
            <person name="Grover C.E."/>
            <person name="Arick M.A. II"/>
            <person name="Thrash A."/>
            <person name="Conover J.L."/>
            <person name="Sanders W.S."/>
            <person name="Peterson D.G."/>
            <person name="Scheffler J.A."/>
            <person name="Scheffler B.E."/>
            <person name="Wendel J.F."/>
        </authorList>
    </citation>
    <scope>NUCLEOTIDE SEQUENCE</scope>
    <source>
        <strain evidence="3">8</strain>
        <tissue evidence="3">Leaf</tissue>
    </source>
</reference>
<reference evidence="2 4" key="1">
    <citation type="journal article" date="2012" name="Nature">
        <title>Repeated polyploidization of Gossypium genomes and the evolution of spinnable cotton fibres.</title>
        <authorList>
            <person name="Paterson A.H."/>
            <person name="Wendel J.F."/>
            <person name="Gundlach H."/>
            <person name="Guo H."/>
            <person name="Jenkins J."/>
            <person name="Jin D."/>
            <person name="Llewellyn D."/>
            <person name="Showmaker K.C."/>
            <person name="Shu S."/>
            <person name="Udall J."/>
            <person name="Yoo M.J."/>
            <person name="Byers R."/>
            <person name="Chen W."/>
            <person name="Doron-Faigenboim A."/>
            <person name="Duke M.V."/>
            <person name="Gong L."/>
            <person name="Grimwood J."/>
            <person name="Grover C."/>
            <person name="Grupp K."/>
            <person name="Hu G."/>
            <person name="Lee T.H."/>
            <person name="Li J."/>
            <person name="Lin L."/>
            <person name="Liu T."/>
            <person name="Marler B.S."/>
            <person name="Page J.T."/>
            <person name="Roberts A.W."/>
            <person name="Romanel E."/>
            <person name="Sanders W.S."/>
            <person name="Szadkowski E."/>
            <person name="Tan X."/>
            <person name="Tang H."/>
            <person name="Xu C."/>
            <person name="Wang J."/>
            <person name="Wang Z."/>
            <person name="Zhang D."/>
            <person name="Zhang L."/>
            <person name="Ashrafi H."/>
            <person name="Bedon F."/>
            <person name="Bowers J.E."/>
            <person name="Brubaker C.L."/>
            <person name="Chee P.W."/>
            <person name="Das S."/>
            <person name="Gingle A.R."/>
            <person name="Haigler C.H."/>
            <person name="Harker D."/>
            <person name="Hoffmann L.V."/>
            <person name="Hovav R."/>
            <person name="Jones D.C."/>
            <person name="Lemke C."/>
            <person name="Mansoor S."/>
            <person name="ur Rahman M."/>
            <person name="Rainville L.N."/>
            <person name="Rambani A."/>
            <person name="Reddy U.K."/>
            <person name="Rong J.K."/>
            <person name="Saranga Y."/>
            <person name="Scheffler B.E."/>
            <person name="Scheffler J.A."/>
            <person name="Stelly D.M."/>
            <person name="Triplett B.A."/>
            <person name="Van Deynze A."/>
            <person name="Vaslin M.F."/>
            <person name="Waghmare V.N."/>
            <person name="Walford S.A."/>
            <person name="Wright R.J."/>
            <person name="Zaki E.A."/>
            <person name="Zhang T."/>
            <person name="Dennis E.S."/>
            <person name="Mayer K.F."/>
            <person name="Peterson D.G."/>
            <person name="Rokhsar D.S."/>
            <person name="Wang X."/>
            <person name="Schmutz J."/>
        </authorList>
    </citation>
    <scope>NUCLEOTIDE SEQUENCE [LARGE SCALE GENOMIC DNA]</scope>
</reference>
<dbReference type="Proteomes" id="UP000032304">
    <property type="component" value="Chromosome 8"/>
</dbReference>
<dbReference type="Proteomes" id="UP000593578">
    <property type="component" value="Unassembled WGS sequence"/>
</dbReference>
<protein>
    <recommendedName>
        <fullName evidence="6">Pectinesterase inhibitor domain-containing protein</fullName>
    </recommendedName>
</protein>
<dbReference type="AlphaFoldDB" id="A0A0D2T4T0"/>
<evidence type="ECO:0000313" key="2">
    <source>
        <dbReference type="EMBL" id="KJB49486.1"/>
    </source>
</evidence>
<evidence type="ECO:0000256" key="1">
    <source>
        <dbReference type="SAM" id="SignalP"/>
    </source>
</evidence>
<dbReference type="OMA" id="QMVQACD"/>
<dbReference type="EMBL" id="JABEZZ010000008">
    <property type="protein sequence ID" value="MBA0592472.1"/>
    <property type="molecule type" value="Genomic_DNA"/>
</dbReference>
<evidence type="ECO:0008006" key="6">
    <source>
        <dbReference type="Google" id="ProtNLM"/>
    </source>
</evidence>
<keyword evidence="1" id="KW-0732">Signal</keyword>
<evidence type="ECO:0000313" key="3">
    <source>
        <dbReference type="EMBL" id="MBA0592472.1"/>
    </source>
</evidence>
<organism evidence="2 4">
    <name type="scientific">Gossypium raimondii</name>
    <name type="common">Peruvian cotton</name>
    <name type="synonym">Gossypium klotzschianum subsp. raimondii</name>
    <dbReference type="NCBI Taxonomy" id="29730"/>
    <lineage>
        <taxon>Eukaryota</taxon>
        <taxon>Viridiplantae</taxon>
        <taxon>Streptophyta</taxon>
        <taxon>Embryophyta</taxon>
        <taxon>Tracheophyta</taxon>
        <taxon>Spermatophyta</taxon>
        <taxon>Magnoliopsida</taxon>
        <taxon>eudicotyledons</taxon>
        <taxon>Gunneridae</taxon>
        <taxon>Pentapetalae</taxon>
        <taxon>rosids</taxon>
        <taxon>malvids</taxon>
        <taxon>Malvales</taxon>
        <taxon>Malvaceae</taxon>
        <taxon>Malvoideae</taxon>
        <taxon>Gossypium</taxon>
    </lineage>
</organism>
<keyword evidence="4" id="KW-1185">Reference proteome</keyword>
<gene>
    <name evidence="2" type="ORF">B456_008G127800</name>
    <name evidence="3" type="ORF">Gorai_009454</name>
</gene>
<feature type="chain" id="PRO_5035989143" description="Pectinesterase inhibitor domain-containing protein" evidence="1">
    <location>
        <begin position="28"/>
        <end position="157"/>
    </location>
</feature>
<evidence type="ECO:0000313" key="4">
    <source>
        <dbReference type="Proteomes" id="UP000032304"/>
    </source>
</evidence>
<dbReference type="EMBL" id="CM001747">
    <property type="protein sequence ID" value="KJB49486.1"/>
    <property type="molecule type" value="Genomic_DNA"/>
</dbReference>
<name>A0A0D2T4T0_GOSRA</name>
<sequence length="157" mass="17266">MANKQQPSFTLAFVAAALILLAGQVTARREIIEVKGRGVTDPILEAKLIDMLEETERTKDKVPVLGNSEMVKYCDNAYGMSIGNLKKALGMLQRGIKSPQGFKELEAIVLVVMKAYEECDHVFAENAKPSPFGISNTKLKSLGTECKQYAEEDAKQN</sequence>
<accession>A0A0D2T4T0</accession>
<reference evidence="3 5" key="2">
    <citation type="journal article" date="2019" name="Genome Biol. Evol.">
        <title>Insights into the evolution of the New World diploid cottons (Gossypium, subgenus Houzingenia) based on genome sequencing.</title>
        <authorList>
            <person name="Grover C.E."/>
            <person name="Arick M.A. 2nd"/>
            <person name="Thrash A."/>
            <person name="Conover J.L."/>
            <person name="Sanders W.S."/>
            <person name="Peterson D.G."/>
            <person name="Frelichowski J.E."/>
            <person name="Scheffler J.A."/>
            <person name="Scheffler B.E."/>
            <person name="Wendel J.F."/>
        </authorList>
    </citation>
    <scope>NUCLEOTIDE SEQUENCE [LARGE SCALE GENOMIC DNA]</scope>
    <source>
        <strain evidence="3">8</strain>
        <tissue evidence="3">Leaf</tissue>
    </source>
</reference>